<protein>
    <recommendedName>
        <fullName evidence="1">ATPase AAA-type core domain-containing protein</fullName>
    </recommendedName>
</protein>
<evidence type="ECO:0000313" key="3">
    <source>
        <dbReference type="Proteomes" id="UP000319349"/>
    </source>
</evidence>
<keyword evidence="3" id="KW-1185">Reference proteome</keyword>
<accession>A0A514EFM8</accession>
<dbReference type="PANTHER" id="PTHR43581">
    <property type="entry name" value="ATP/GTP PHOSPHATASE"/>
    <property type="match status" value="1"/>
</dbReference>
<dbReference type="GO" id="GO:0016887">
    <property type="term" value="F:ATP hydrolysis activity"/>
    <property type="evidence" value="ECO:0007669"/>
    <property type="project" value="InterPro"/>
</dbReference>
<evidence type="ECO:0000313" key="2">
    <source>
        <dbReference type="EMBL" id="QDI04837.1"/>
    </source>
</evidence>
<dbReference type="AlphaFoldDB" id="A0A514EFM8"/>
<dbReference type="InterPro" id="IPR003959">
    <property type="entry name" value="ATPase_AAA_core"/>
</dbReference>
<evidence type="ECO:0000259" key="1">
    <source>
        <dbReference type="Pfam" id="PF13304"/>
    </source>
</evidence>
<dbReference type="GO" id="GO:0005524">
    <property type="term" value="F:ATP binding"/>
    <property type="evidence" value="ECO:0007669"/>
    <property type="project" value="InterPro"/>
</dbReference>
<dbReference type="InterPro" id="IPR051396">
    <property type="entry name" value="Bact_Antivir_Def_Nuclease"/>
</dbReference>
<reference evidence="2 3" key="1">
    <citation type="submission" date="2019-03" db="EMBL/GenBank/DDBJ databases">
        <title>Tal1 in Xanthomonas translucens pv. cerealis Contributes to Virulence in Bacterial Leaf Streak of Wheat.</title>
        <authorList>
            <person name="Shah S.M.A."/>
            <person name="Haq F."/>
            <person name="Ma W."/>
            <person name="Xu X."/>
            <person name="Wang S."/>
            <person name="Xu Z."/>
            <person name="Zou L."/>
            <person name="Zhu B."/>
            <person name="Chen G."/>
        </authorList>
    </citation>
    <scope>NUCLEOTIDE SEQUENCE [LARGE SCALE GENOMIC DNA]</scope>
    <source>
        <strain evidence="2 3">01</strain>
    </source>
</reference>
<name>A0A514EFM8_9XANT</name>
<dbReference type="Pfam" id="PF13304">
    <property type="entry name" value="AAA_21"/>
    <property type="match status" value="1"/>
</dbReference>
<feature type="domain" description="ATPase AAA-type core" evidence="1">
    <location>
        <begin position="348"/>
        <end position="419"/>
    </location>
</feature>
<dbReference type="Gene3D" id="3.40.50.300">
    <property type="entry name" value="P-loop containing nucleotide triphosphate hydrolases"/>
    <property type="match status" value="1"/>
</dbReference>
<organism evidence="2 3">
    <name type="scientific">Xanthomonas cerealis pv. cerealis</name>
    <dbReference type="NCBI Taxonomy" id="152263"/>
    <lineage>
        <taxon>Bacteria</taxon>
        <taxon>Pseudomonadati</taxon>
        <taxon>Pseudomonadota</taxon>
        <taxon>Gammaproteobacteria</taxon>
        <taxon>Lysobacterales</taxon>
        <taxon>Lysobacteraceae</taxon>
        <taxon>Xanthomonas</taxon>
        <taxon>Xanthomonas translucens group</taxon>
        <taxon>Xanthomonas cerealis</taxon>
    </lineage>
</organism>
<dbReference type="SUPFAM" id="SSF52540">
    <property type="entry name" value="P-loop containing nucleoside triphosphate hydrolases"/>
    <property type="match status" value="1"/>
</dbReference>
<dbReference type="Proteomes" id="UP000319349">
    <property type="component" value="Chromosome"/>
</dbReference>
<gene>
    <name evidence="2" type="ORF">E4A48_15110</name>
</gene>
<dbReference type="InterPro" id="IPR027417">
    <property type="entry name" value="P-loop_NTPase"/>
</dbReference>
<dbReference type="PANTHER" id="PTHR43581:SF2">
    <property type="entry name" value="EXCINUCLEASE ATPASE SUBUNIT"/>
    <property type="match status" value="1"/>
</dbReference>
<proteinExistence type="predicted"/>
<dbReference type="EMBL" id="CP038228">
    <property type="protein sequence ID" value="QDI04837.1"/>
    <property type="molecule type" value="Genomic_DNA"/>
</dbReference>
<dbReference type="RefSeq" id="WP_142742703.1">
    <property type="nucleotide sequence ID" value="NZ_CP038228.1"/>
</dbReference>
<sequence>MDVRFLKIGRSASSPSGLKGCFTLREDGWDDYSFKTMFRLAFYDSSGNYLEIGEVKIGYQGQVHGWTSEKIPQSFEALPSEFFSIGQSTQYYETIRGLPNFSPIWLERLGDLAALPQRRLVAYEQKVFVDSLTRTVSVAVIEQQFARILAGMAALTAYDFEFIREPSDLLSGVSLRFQVAPESKPPSNIHVLIGRNGVGKTKILNGMIAGALVLSPGSAEDGRFFGHVGWSVTPIDEKYFSGIVSVSFSAFDPFNPPPNNMQRDAGIRYSYIGLKDNTSSENNSTPRDMKNLAKDFFESLMVCMSQEKKSGQWLRCISILESDPNFAEMGLSALSEVKREHESKVVEFFHEKMSSGHAIVLLIMTKLVESVGEKTLVLIDEPESHLHPPLLSAFTRALSQLLSSENAVAIVATHSPVLLQEIPRQCAWILSRSRLISDVDRPSIETFGENIGVLTREVFKFEVSKSGFHALLAESVARGGGFAEIMDQYGRELGMEGQAILMSMIRSRDEG</sequence>